<evidence type="ECO:0000313" key="2">
    <source>
        <dbReference type="EMBL" id="CAE8581170.1"/>
    </source>
</evidence>
<evidence type="ECO:0000313" key="3">
    <source>
        <dbReference type="Proteomes" id="UP000654075"/>
    </source>
</evidence>
<accession>A0A813CZW3</accession>
<dbReference type="EMBL" id="CAJNNV010000039">
    <property type="protein sequence ID" value="CAE8581170.1"/>
    <property type="molecule type" value="Genomic_DNA"/>
</dbReference>
<dbReference type="OrthoDB" id="429116at2759"/>
<protein>
    <recommendedName>
        <fullName evidence="1">Potassium channel tetramerisation-type BTB domain-containing protein</fullName>
    </recommendedName>
</protein>
<feature type="domain" description="Potassium channel tetramerisation-type BTB" evidence="1">
    <location>
        <begin position="12"/>
        <end position="77"/>
    </location>
</feature>
<dbReference type="AlphaFoldDB" id="A0A813CZW3"/>
<dbReference type="SUPFAM" id="SSF54695">
    <property type="entry name" value="POZ domain"/>
    <property type="match status" value="1"/>
</dbReference>
<dbReference type="GO" id="GO:0051260">
    <property type="term" value="P:protein homooligomerization"/>
    <property type="evidence" value="ECO:0007669"/>
    <property type="project" value="InterPro"/>
</dbReference>
<name>A0A813CZW3_POLGL</name>
<dbReference type="InterPro" id="IPR003131">
    <property type="entry name" value="T1-type_BTB"/>
</dbReference>
<dbReference type="Gene3D" id="3.30.710.10">
    <property type="entry name" value="Potassium Channel Kv1.1, Chain A"/>
    <property type="match status" value="1"/>
</dbReference>
<reference evidence="2" key="1">
    <citation type="submission" date="2021-02" db="EMBL/GenBank/DDBJ databases">
        <authorList>
            <person name="Dougan E. K."/>
            <person name="Rhodes N."/>
            <person name="Thang M."/>
            <person name="Chan C."/>
        </authorList>
    </citation>
    <scope>NUCLEOTIDE SEQUENCE</scope>
</reference>
<organism evidence="2 3">
    <name type="scientific">Polarella glacialis</name>
    <name type="common">Dinoflagellate</name>
    <dbReference type="NCBI Taxonomy" id="89957"/>
    <lineage>
        <taxon>Eukaryota</taxon>
        <taxon>Sar</taxon>
        <taxon>Alveolata</taxon>
        <taxon>Dinophyceae</taxon>
        <taxon>Suessiales</taxon>
        <taxon>Suessiaceae</taxon>
        <taxon>Polarella</taxon>
    </lineage>
</organism>
<dbReference type="Pfam" id="PF02214">
    <property type="entry name" value="BTB_2"/>
    <property type="match status" value="1"/>
</dbReference>
<comment type="caution">
    <text evidence="2">The sequence shown here is derived from an EMBL/GenBank/DDBJ whole genome shotgun (WGS) entry which is preliminary data.</text>
</comment>
<dbReference type="Proteomes" id="UP000654075">
    <property type="component" value="Unassembled WGS sequence"/>
</dbReference>
<keyword evidence="3" id="KW-1185">Reference proteome</keyword>
<evidence type="ECO:0000259" key="1">
    <source>
        <dbReference type="Pfam" id="PF02214"/>
    </source>
</evidence>
<sequence length="300" mass="32400">MAAGTSRDDVLSLNIGGEKTVAVQRSTLCIVSNSMLASSFSGRWDKALSRHGDGSFFVDMDPALFMPLLSYLRVKSMEPPGSSLALPSVPGREGEFAAMLAYYGLDSLCTRKQLEFKFLPAEGRQAGIEIVTSVFGMVVARSSESHWLRSFGSQSTGLAQMLAPVRFKLQIEVLGYNSPTSRNGNDGGPINGPTLGLADSDLRARTMGSDWRDSSDAVWVFRARDGMLLAPNPQDVVGPNPRTPAAAGDTITFAVHRDGTVAMALNDDDFGIIFCNVTAVFWKPIVEMNSRGCRVRILQP</sequence>
<proteinExistence type="predicted"/>
<gene>
    <name evidence="2" type="ORF">PGLA1383_LOCUS199</name>
</gene>
<dbReference type="InterPro" id="IPR011333">
    <property type="entry name" value="SKP1/BTB/POZ_sf"/>
</dbReference>